<dbReference type="InParanoid" id="B7QBE7"/>
<evidence type="ECO:0000313" key="1">
    <source>
        <dbReference type="EMBL" id="EEC16169.1"/>
    </source>
</evidence>
<dbReference type="PaxDb" id="6945-B7QBE7"/>
<organism>
    <name type="scientific">Ixodes scapularis</name>
    <name type="common">Black-legged tick</name>
    <name type="synonym">Deer tick</name>
    <dbReference type="NCBI Taxonomy" id="6945"/>
    <lineage>
        <taxon>Eukaryota</taxon>
        <taxon>Metazoa</taxon>
        <taxon>Ecdysozoa</taxon>
        <taxon>Arthropoda</taxon>
        <taxon>Chelicerata</taxon>
        <taxon>Arachnida</taxon>
        <taxon>Acari</taxon>
        <taxon>Parasitiformes</taxon>
        <taxon>Ixodida</taxon>
        <taxon>Ixodoidea</taxon>
        <taxon>Ixodidae</taxon>
        <taxon>Ixodinae</taxon>
        <taxon>Ixodes</taxon>
    </lineage>
</organism>
<reference evidence="1 3" key="1">
    <citation type="submission" date="2008-03" db="EMBL/GenBank/DDBJ databases">
        <title>Annotation of Ixodes scapularis.</title>
        <authorList>
            <consortium name="Ixodes scapularis Genome Project Consortium"/>
            <person name="Caler E."/>
            <person name="Hannick L.I."/>
            <person name="Bidwell S."/>
            <person name="Joardar V."/>
            <person name="Thiagarajan M."/>
            <person name="Amedeo P."/>
            <person name="Galinsky K.J."/>
            <person name="Schobel S."/>
            <person name="Inman J."/>
            <person name="Hostetler J."/>
            <person name="Miller J."/>
            <person name="Hammond M."/>
            <person name="Megy K."/>
            <person name="Lawson D."/>
            <person name="Kodira C."/>
            <person name="Sutton G."/>
            <person name="Meyer J."/>
            <person name="Hill C.A."/>
            <person name="Birren B."/>
            <person name="Nene V."/>
            <person name="Collins F."/>
            <person name="Alarcon-Chaidez F."/>
            <person name="Wikel S."/>
            <person name="Strausberg R."/>
        </authorList>
    </citation>
    <scope>NUCLEOTIDE SEQUENCE [LARGE SCALE GENOMIC DNA]</scope>
    <source>
        <strain evidence="3">Wikel</strain>
        <strain evidence="1">Wikel colony</strain>
    </source>
</reference>
<dbReference type="EMBL" id="DS901111">
    <property type="protein sequence ID" value="EEC16169.1"/>
    <property type="molecule type" value="Genomic_DNA"/>
</dbReference>
<dbReference type="VEuPathDB" id="VectorBase:ISCW022336"/>
<dbReference type="HOGENOM" id="CLU_2457294_0_0_1"/>
<evidence type="ECO:0000313" key="2">
    <source>
        <dbReference type="EnsemblMetazoa" id="ISCW022336-PA"/>
    </source>
</evidence>
<gene>
    <name evidence="1" type="ORF">IscW_ISCW022336</name>
</gene>
<keyword evidence="3" id="KW-1185">Reference proteome</keyword>
<evidence type="ECO:0000313" key="3">
    <source>
        <dbReference type="Proteomes" id="UP000001555"/>
    </source>
</evidence>
<protein>
    <submittedName>
        <fullName evidence="1 2">Uncharacterized protein</fullName>
    </submittedName>
</protein>
<name>B7QBE7_IXOSC</name>
<dbReference type="Proteomes" id="UP000001555">
    <property type="component" value="Unassembled WGS sequence"/>
</dbReference>
<dbReference type="EnsemblMetazoa" id="ISCW022336-RA">
    <property type="protein sequence ID" value="ISCW022336-PA"/>
    <property type="gene ID" value="ISCW022336"/>
</dbReference>
<proteinExistence type="predicted"/>
<dbReference type="EMBL" id="ABJB010803344">
    <property type="status" value="NOT_ANNOTATED_CDS"/>
    <property type="molecule type" value="Genomic_DNA"/>
</dbReference>
<sequence length="89" mass="9050">MAAGSQPGAAAFHGRQRPVGTNAATALLSADDCNRWPKTAARKAAANSLLVNGGRSVMAVTDVTLRGPMIDDVCAPPADCRGIDGRFAA</sequence>
<dbReference type="AlphaFoldDB" id="B7QBE7"/>
<reference evidence="2" key="2">
    <citation type="submission" date="2020-05" db="UniProtKB">
        <authorList>
            <consortium name="EnsemblMetazoa"/>
        </authorList>
    </citation>
    <scope>IDENTIFICATION</scope>
    <source>
        <strain evidence="2">wikel</strain>
    </source>
</reference>
<accession>B7QBE7</accession>
<dbReference type="VEuPathDB" id="VectorBase:ISCI022336"/>